<proteinExistence type="predicted"/>
<name>U3A2X0_VIBPR</name>
<dbReference type="AlphaFoldDB" id="U3A2X0"/>
<comment type="caution">
    <text evidence="1">The sequence shown here is derived from an EMBL/GenBank/DDBJ whole genome shotgun (WGS) entry which is preliminary data.</text>
</comment>
<protein>
    <submittedName>
        <fullName evidence="1">Uncharacterized protein</fullName>
    </submittedName>
</protein>
<evidence type="ECO:0000313" key="1">
    <source>
        <dbReference type="EMBL" id="GAD68035.1"/>
    </source>
</evidence>
<organism evidence="1 2">
    <name type="scientific">Vibrio proteolyticus NBRC 13287</name>
    <dbReference type="NCBI Taxonomy" id="1219065"/>
    <lineage>
        <taxon>Bacteria</taxon>
        <taxon>Pseudomonadati</taxon>
        <taxon>Pseudomonadota</taxon>
        <taxon>Gammaproteobacteria</taxon>
        <taxon>Vibrionales</taxon>
        <taxon>Vibrionaceae</taxon>
        <taxon>Vibrio</taxon>
    </lineage>
</organism>
<sequence length="64" mass="7194">MKSAPKKSGNQNNENYAVLNNLMFYCFQSPIVRQLNLSKKGCTIGGLKMAFSLLIKRYVLGGYM</sequence>
<evidence type="ECO:0000313" key="2">
    <source>
        <dbReference type="Proteomes" id="UP000016570"/>
    </source>
</evidence>
<keyword evidence="2" id="KW-1185">Reference proteome</keyword>
<gene>
    <name evidence="1" type="ORF">VPR01S_11_00280</name>
</gene>
<dbReference type="EMBL" id="BATJ01000011">
    <property type="protein sequence ID" value="GAD68035.1"/>
    <property type="molecule type" value="Genomic_DNA"/>
</dbReference>
<reference evidence="1 2" key="1">
    <citation type="submission" date="2013-09" db="EMBL/GenBank/DDBJ databases">
        <title>Whole genome shotgun sequence of Vibrio proteolyticus NBRC 13287.</title>
        <authorList>
            <person name="Isaki S."/>
            <person name="Hosoyama A."/>
            <person name="Numata M."/>
            <person name="Hashimoto M."/>
            <person name="Hosoyama Y."/>
            <person name="Tsuchikane K."/>
            <person name="Noguchi M."/>
            <person name="Hirakata S."/>
            <person name="Ichikawa N."/>
            <person name="Ohji S."/>
            <person name="Yamazoe A."/>
            <person name="Fujita N."/>
        </authorList>
    </citation>
    <scope>NUCLEOTIDE SEQUENCE [LARGE SCALE GENOMIC DNA]</scope>
    <source>
        <strain evidence="1 2">NBRC 13287</strain>
    </source>
</reference>
<dbReference type="STRING" id="1219065.VPR01S_11_00280"/>
<dbReference type="Proteomes" id="UP000016570">
    <property type="component" value="Unassembled WGS sequence"/>
</dbReference>
<accession>U3A2X0</accession>